<comment type="similarity">
    <text evidence="9">Belongs to the flagellar radial spoke RSP9 family.</text>
</comment>
<evidence type="ECO:0000256" key="8">
    <source>
        <dbReference type="ARBA" id="ARBA00037822"/>
    </source>
</evidence>
<dbReference type="InterPro" id="IPR055316">
    <property type="entry name" value="RSP9"/>
</dbReference>
<dbReference type="GO" id="GO:0060294">
    <property type="term" value="P:cilium movement involved in cell motility"/>
    <property type="evidence" value="ECO:0007669"/>
    <property type="project" value="TreeGrafter"/>
</dbReference>
<dbReference type="GO" id="GO:0005930">
    <property type="term" value="C:axoneme"/>
    <property type="evidence" value="ECO:0007669"/>
    <property type="project" value="TreeGrafter"/>
</dbReference>
<comment type="subcellular location">
    <subcellularLocation>
        <location evidence="8">Cell projection</location>
        <location evidence="8">Kinocilium</location>
    </subcellularLocation>
    <subcellularLocation>
        <location evidence="1">Cytoplasm</location>
        <location evidence="1">Cytoskeleton</location>
        <location evidence="1">Flagellum axoneme</location>
    </subcellularLocation>
</comment>
<evidence type="ECO:0000256" key="2">
    <source>
        <dbReference type="ARBA" id="ARBA00022490"/>
    </source>
</evidence>
<gene>
    <name evidence="11" type="ORF">Cvel_16034</name>
</gene>
<evidence type="ECO:0000256" key="4">
    <source>
        <dbReference type="ARBA" id="ARBA00022846"/>
    </source>
</evidence>
<evidence type="ECO:0000256" key="9">
    <source>
        <dbReference type="ARBA" id="ARBA00038319"/>
    </source>
</evidence>
<keyword evidence="6" id="KW-0206">Cytoskeleton</keyword>
<dbReference type="PANTHER" id="PTHR22069">
    <property type="entry name" value="MITOCHONDRIAL RIBOSOMAL PROTEIN S18"/>
    <property type="match status" value="1"/>
</dbReference>
<dbReference type="VEuPathDB" id="CryptoDB:Cvel_16034"/>
<keyword evidence="5" id="KW-0969">Cilium</keyword>
<dbReference type="EMBL" id="CDMZ01000240">
    <property type="protein sequence ID" value="CEM09909.1"/>
    <property type="molecule type" value="Genomic_DNA"/>
</dbReference>
<dbReference type="AlphaFoldDB" id="A0A0G4FB97"/>
<keyword evidence="2" id="KW-0963">Cytoplasm</keyword>
<evidence type="ECO:0000256" key="6">
    <source>
        <dbReference type="ARBA" id="ARBA00023212"/>
    </source>
</evidence>
<keyword evidence="3" id="KW-0970">Cilium biogenesis/degradation</keyword>
<evidence type="ECO:0000313" key="11">
    <source>
        <dbReference type="EMBL" id="CEM09909.1"/>
    </source>
</evidence>
<protein>
    <recommendedName>
        <fullName evidence="10">Radial spoke head protein 9 homolog</fullName>
    </recommendedName>
</protein>
<evidence type="ECO:0000256" key="5">
    <source>
        <dbReference type="ARBA" id="ARBA00023069"/>
    </source>
</evidence>
<proteinExistence type="inferred from homology"/>
<dbReference type="PhylomeDB" id="A0A0G4FB97"/>
<evidence type="ECO:0000256" key="7">
    <source>
        <dbReference type="ARBA" id="ARBA00023273"/>
    </source>
</evidence>
<name>A0A0G4FB97_9ALVE</name>
<dbReference type="GO" id="GO:0035082">
    <property type="term" value="P:axoneme assembly"/>
    <property type="evidence" value="ECO:0007669"/>
    <property type="project" value="InterPro"/>
</dbReference>
<evidence type="ECO:0000256" key="3">
    <source>
        <dbReference type="ARBA" id="ARBA00022794"/>
    </source>
</evidence>
<keyword evidence="4" id="KW-0282">Flagellum</keyword>
<dbReference type="PANTHER" id="PTHR22069:SF0">
    <property type="entry name" value="RADIAL SPOKE HEAD PROTEIN 9 HOMOLOG"/>
    <property type="match status" value="1"/>
</dbReference>
<evidence type="ECO:0000256" key="1">
    <source>
        <dbReference type="ARBA" id="ARBA00004611"/>
    </source>
</evidence>
<keyword evidence="7" id="KW-0966">Cell projection</keyword>
<dbReference type="GO" id="GO:0044458">
    <property type="term" value="P:motile cilium assembly"/>
    <property type="evidence" value="ECO:0007669"/>
    <property type="project" value="TreeGrafter"/>
</dbReference>
<sequence>MEVHDLEFSLEHLASQGKTLNIHEITRLKAGLTLLRENEGVDSVFFWGKVLGAAENFFVAFILKPGAVEFPSKKFYWSNSSFEFAELPLLADGDSTLIQTLFEDVQAPFSGSPHKPLSVGGVDSPRLTELHRLSALVRQIDAETSAVPRGSFRLDESGSVGPSFGFRGLSVTAAQELRNWVHFRPSSDVDKLRAIASDDVQFHKEFLDSVETDLPLGCWNVRTSTAADAVFLRSLLWPGYSAFHLTGTDRFGGCYVGVGERKNDLAFLL</sequence>
<accession>A0A0G4FB97</accession>
<reference evidence="11" key="1">
    <citation type="submission" date="2014-11" db="EMBL/GenBank/DDBJ databases">
        <authorList>
            <person name="Otto D Thomas"/>
            <person name="Naeem Raeece"/>
        </authorList>
    </citation>
    <scope>NUCLEOTIDE SEQUENCE</scope>
</reference>
<evidence type="ECO:0000256" key="10">
    <source>
        <dbReference type="ARBA" id="ARBA00041080"/>
    </source>
</evidence>
<organism evidence="11">
    <name type="scientific">Chromera velia CCMP2878</name>
    <dbReference type="NCBI Taxonomy" id="1169474"/>
    <lineage>
        <taxon>Eukaryota</taxon>
        <taxon>Sar</taxon>
        <taxon>Alveolata</taxon>
        <taxon>Colpodellida</taxon>
        <taxon>Chromeraceae</taxon>
        <taxon>Chromera</taxon>
    </lineage>
</organism>